<accession>E3DNG3</accession>
<dbReference type="KEGG" id="hpk:Hprae_0345"/>
<keyword evidence="2" id="KW-1185">Reference proteome</keyword>
<dbReference type="RefSeq" id="WP_014552534.1">
    <property type="nucleotide sequence ID" value="NC_017455.1"/>
</dbReference>
<keyword evidence="1" id="KW-0418">Kinase</keyword>
<evidence type="ECO:0000313" key="1">
    <source>
        <dbReference type="EMBL" id="ADO76501.1"/>
    </source>
</evidence>
<evidence type="ECO:0000313" key="2">
    <source>
        <dbReference type="Proteomes" id="UP000006866"/>
    </source>
</evidence>
<proteinExistence type="predicted"/>
<reference evidence="1 2" key="2">
    <citation type="journal article" date="2011" name="Stand. Genomic Sci.">
        <title>Complete genome sequence of the extremely halophilic Halanaerobium praevalens type strain (GSL).</title>
        <authorList>
            <person name="Ivanova N."/>
            <person name="Sikorski J."/>
            <person name="Chertkov O."/>
            <person name="Nolan M."/>
            <person name="Lucas S."/>
            <person name="Hammon N."/>
            <person name="Deshpande S."/>
            <person name="Cheng J.F."/>
            <person name="Tapia R."/>
            <person name="Han C."/>
            <person name="Goodwin L."/>
            <person name="Pitluck S."/>
            <person name="Huntemann M."/>
            <person name="Liolios K."/>
            <person name="Pagani I."/>
            <person name="Mavromatis K."/>
            <person name="Ovchinikova G."/>
            <person name="Pati A."/>
            <person name="Chen A."/>
            <person name="Palaniappan K."/>
            <person name="Land M."/>
            <person name="Hauser L."/>
            <person name="Brambilla E.M."/>
            <person name="Kannan K.P."/>
            <person name="Rohde M."/>
            <person name="Tindall B.J."/>
            <person name="Goker M."/>
            <person name="Detter J.C."/>
            <person name="Woyke T."/>
            <person name="Bristow J."/>
            <person name="Eisen J.A."/>
            <person name="Markowitz V."/>
            <person name="Hugenholtz P."/>
            <person name="Kyrpides N.C."/>
            <person name="Klenk H.P."/>
            <person name="Lapidus A."/>
        </authorList>
    </citation>
    <scope>NUCLEOTIDE SEQUENCE [LARGE SCALE GENOMIC DNA]</scope>
    <source>
        <strain evidence="2">ATCC 33744 / DSM 2228 / GSL</strain>
    </source>
</reference>
<dbReference type="EMBL" id="CP002175">
    <property type="protein sequence ID" value="ADO76501.1"/>
    <property type="molecule type" value="Genomic_DNA"/>
</dbReference>
<keyword evidence="1" id="KW-0808">Transferase</keyword>
<organism evidence="1 2">
    <name type="scientific">Halanaerobium praevalens (strain ATCC 33744 / DSM 2228 / GSL)</name>
    <dbReference type="NCBI Taxonomy" id="572479"/>
    <lineage>
        <taxon>Bacteria</taxon>
        <taxon>Bacillati</taxon>
        <taxon>Bacillota</taxon>
        <taxon>Clostridia</taxon>
        <taxon>Halanaerobiales</taxon>
        <taxon>Halanaerobiaceae</taxon>
        <taxon>Halanaerobium</taxon>
    </lineage>
</organism>
<dbReference type="STRING" id="572479.Hprae_0345"/>
<gene>
    <name evidence="1" type="ordered locus">Hprae_0345</name>
</gene>
<dbReference type="AlphaFoldDB" id="E3DNG3"/>
<dbReference type="Proteomes" id="UP000006866">
    <property type="component" value="Chromosome"/>
</dbReference>
<dbReference type="PATRIC" id="fig|572479.3.peg.350"/>
<dbReference type="HOGENOM" id="CLU_2699615_0_0_9"/>
<protein>
    <submittedName>
        <fullName evidence="1">Fructose-1-phosphate kinase</fullName>
    </submittedName>
</protein>
<reference evidence="2" key="1">
    <citation type="submission" date="2010-10" db="EMBL/GenBank/DDBJ databases">
        <title>The complete genome of Halanaerobium praevalens DSM 2228.</title>
        <authorList>
            <consortium name="US DOE Joint Genome Institute (JGI-PGF)"/>
            <person name="Lucas S."/>
            <person name="Copeland A."/>
            <person name="Lapidus A."/>
            <person name="Glavina del Rio T."/>
            <person name="Dalin E."/>
            <person name="Tice H."/>
            <person name="Bruce D."/>
            <person name="Goodwin L."/>
            <person name="Pitluck S."/>
            <person name="Kyrpides N."/>
            <person name="Mavromatis K."/>
            <person name="Ivanova N."/>
            <person name="Ovchinnikova G."/>
            <person name="Chertkov O."/>
            <person name="Detter J.C."/>
            <person name="Han C."/>
            <person name="Larimer F."/>
            <person name="Land M."/>
            <person name="Hauser L."/>
            <person name="Markowitz V."/>
            <person name="Cheng J.-F."/>
            <person name="Hugenholtz P."/>
            <person name="Woyke T."/>
            <person name="Wu D."/>
            <person name="Tindall B."/>
            <person name="Pomrenke H.G."/>
            <person name="Brambilla E."/>
            <person name="Klenk H.-P."/>
            <person name="Eisen J.A."/>
        </authorList>
    </citation>
    <scope>NUCLEOTIDE SEQUENCE [LARGE SCALE GENOMIC DNA]</scope>
    <source>
        <strain evidence="2">ATCC 33744 / DSM 2228 / GSL</strain>
    </source>
</reference>
<sequence>MIKFLSGDYFVLSALLAQDKNLDIIINSVLKTEIDLENTSILVLTSDEDLKLYNNYLDKESIVEVRKGRVDDG</sequence>
<name>E3DNG3_HALPG</name>
<dbReference type="GO" id="GO:0016301">
    <property type="term" value="F:kinase activity"/>
    <property type="evidence" value="ECO:0007669"/>
    <property type="project" value="UniProtKB-KW"/>
</dbReference>